<name>A0AAW2QJM2_9LAMI</name>
<organism evidence="2">
    <name type="scientific">Sesamum calycinum</name>
    <dbReference type="NCBI Taxonomy" id="2727403"/>
    <lineage>
        <taxon>Eukaryota</taxon>
        <taxon>Viridiplantae</taxon>
        <taxon>Streptophyta</taxon>
        <taxon>Embryophyta</taxon>
        <taxon>Tracheophyta</taxon>
        <taxon>Spermatophyta</taxon>
        <taxon>Magnoliopsida</taxon>
        <taxon>eudicotyledons</taxon>
        <taxon>Gunneridae</taxon>
        <taxon>Pentapetalae</taxon>
        <taxon>asterids</taxon>
        <taxon>lamiids</taxon>
        <taxon>Lamiales</taxon>
        <taxon>Pedaliaceae</taxon>
        <taxon>Sesamum</taxon>
    </lineage>
</organism>
<feature type="compositionally biased region" description="Polar residues" evidence="1">
    <location>
        <begin position="1"/>
        <end position="16"/>
    </location>
</feature>
<sequence>MGNISNVGVNPSSASPTHEESNEPRRSKRARVVKDFGNDFVTYNIEDDLDMSMADVILGIKLIRSTDGTVISQSHYAEKIIENFGYQNSRIAKTPFDSSVALFKKESGVPIAQLRYSQIIGSLQYLTNGTRPDIFFLVSKMARYTSCPDRTHWGGLDRIAKNSRSNGCSGYVFTLGGDAVPWKFAKQILITRSTFEAKL</sequence>
<evidence type="ECO:0000313" key="2">
    <source>
        <dbReference type="EMBL" id="KAL0368028.1"/>
    </source>
</evidence>
<feature type="non-terminal residue" evidence="2">
    <location>
        <position position="199"/>
    </location>
</feature>
<proteinExistence type="predicted"/>
<dbReference type="AlphaFoldDB" id="A0AAW2QJM2"/>
<dbReference type="PANTHER" id="PTHR11439:SF440">
    <property type="entry name" value="INTEGRASE CATALYTIC DOMAIN-CONTAINING PROTEIN"/>
    <property type="match status" value="1"/>
</dbReference>
<gene>
    <name evidence="2" type="ORF">Scaly_1021700</name>
</gene>
<accession>A0AAW2QJM2</accession>
<protein>
    <submittedName>
        <fullName evidence="2">Mitochondrial protein</fullName>
    </submittedName>
</protein>
<feature type="region of interest" description="Disordered" evidence="1">
    <location>
        <begin position="1"/>
        <end position="28"/>
    </location>
</feature>
<dbReference type="PANTHER" id="PTHR11439">
    <property type="entry name" value="GAG-POL-RELATED RETROTRANSPOSON"/>
    <property type="match status" value="1"/>
</dbReference>
<reference evidence="2" key="1">
    <citation type="submission" date="2020-06" db="EMBL/GenBank/DDBJ databases">
        <authorList>
            <person name="Li T."/>
            <person name="Hu X."/>
            <person name="Zhang T."/>
            <person name="Song X."/>
            <person name="Zhang H."/>
            <person name="Dai N."/>
            <person name="Sheng W."/>
            <person name="Hou X."/>
            <person name="Wei L."/>
        </authorList>
    </citation>
    <scope>NUCLEOTIDE SEQUENCE</scope>
    <source>
        <strain evidence="2">KEN8</strain>
        <tissue evidence="2">Leaf</tissue>
    </source>
</reference>
<reference evidence="2" key="2">
    <citation type="journal article" date="2024" name="Plant">
        <title>Genomic evolution and insights into agronomic trait innovations of Sesamum species.</title>
        <authorList>
            <person name="Miao H."/>
            <person name="Wang L."/>
            <person name="Qu L."/>
            <person name="Liu H."/>
            <person name="Sun Y."/>
            <person name="Le M."/>
            <person name="Wang Q."/>
            <person name="Wei S."/>
            <person name="Zheng Y."/>
            <person name="Lin W."/>
            <person name="Duan Y."/>
            <person name="Cao H."/>
            <person name="Xiong S."/>
            <person name="Wang X."/>
            <person name="Wei L."/>
            <person name="Li C."/>
            <person name="Ma Q."/>
            <person name="Ju M."/>
            <person name="Zhao R."/>
            <person name="Li G."/>
            <person name="Mu C."/>
            <person name="Tian Q."/>
            <person name="Mei H."/>
            <person name="Zhang T."/>
            <person name="Gao T."/>
            <person name="Zhang H."/>
        </authorList>
    </citation>
    <scope>NUCLEOTIDE SEQUENCE</scope>
    <source>
        <strain evidence="2">KEN8</strain>
    </source>
</reference>
<comment type="caution">
    <text evidence="2">The sequence shown here is derived from an EMBL/GenBank/DDBJ whole genome shotgun (WGS) entry which is preliminary data.</text>
</comment>
<dbReference type="EMBL" id="JACGWM010000006">
    <property type="protein sequence ID" value="KAL0368028.1"/>
    <property type="molecule type" value="Genomic_DNA"/>
</dbReference>
<evidence type="ECO:0000256" key="1">
    <source>
        <dbReference type="SAM" id="MobiDB-lite"/>
    </source>
</evidence>